<evidence type="ECO:0000259" key="7">
    <source>
        <dbReference type="PROSITE" id="PS50850"/>
    </source>
</evidence>
<dbReference type="PRINTS" id="PR01035">
    <property type="entry name" value="TCRTETA"/>
</dbReference>
<gene>
    <name evidence="8" type="ORF">SAMN06275492_11727</name>
</gene>
<keyword evidence="2" id="KW-0813">Transport</keyword>
<feature type="transmembrane region" description="Helical" evidence="6">
    <location>
        <begin position="337"/>
        <end position="357"/>
    </location>
</feature>
<dbReference type="AlphaFoldDB" id="A0A1X7JVV3"/>
<feature type="transmembrane region" description="Helical" evidence="6">
    <location>
        <begin position="277"/>
        <end position="295"/>
    </location>
</feature>
<feature type="transmembrane region" description="Helical" evidence="6">
    <location>
        <begin position="76"/>
        <end position="94"/>
    </location>
</feature>
<feature type="transmembrane region" description="Helical" evidence="6">
    <location>
        <begin position="12"/>
        <end position="32"/>
    </location>
</feature>
<evidence type="ECO:0000256" key="5">
    <source>
        <dbReference type="ARBA" id="ARBA00023136"/>
    </source>
</evidence>
<keyword evidence="3 6" id="KW-0812">Transmembrane</keyword>
<dbReference type="PANTHER" id="PTHR23506:SF23">
    <property type="entry name" value="GH10249P"/>
    <property type="match status" value="1"/>
</dbReference>
<evidence type="ECO:0000313" key="9">
    <source>
        <dbReference type="Proteomes" id="UP000193355"/>
    </source>
</evidence>
<dbReference type="Gene3D" id="1.20.1250.20">
    <property type="entry name" value="MFS general substrate transporter like domains"/>
    <property type="match status" value="1"/>
</dbReference>
<protein>
    <submittedName>
        <fullName evidence="8">Predicted arabinose efflux permease, MFS family</fullName>
    </submittedName>
</protein>
<dbReference type="CDD" id="cd17325">
    <property type="entry name" value="MFS_MdtG_SLC18_like"/>
    <property type="match status" value="1"/>
</dbReference>
<dbReference type="STRING" id="561720.SAMN06275492_11727"/>
<feature type="transmembrane region" description="Helical" evidence="6">
    <location>
        <begin position="100"/>
        <end position="122"/>
    </location>
</feature>
<dbReference type="PROSITE" id="PS50850">
    <property type="entry name" value="MFS"/>
    <property type="match status" value="1"/>
</dbReference>
<dbReference type="EMBL" id="FXBB01000017">
    <property type="protein sequence ID" value="SMG32358.1"/>
    <property type="molecule type" value="Genomic_DNA"/>
</dbReference>
<feature type="transmembrane region" description="Helical" evidence="6">
    <location>
        <begin position="211"/>
        <end position="236"/>
    </location>
</feature>
<dbReference type="InterPro" id="IPR050930">
    <property type="entry name" value="MFS_Vesicular_Transporter"/>
</dbReference>
<feature type="transmembrane region" description="Helical" evidence="6">
    <location>
        <begin position="164"/>
        <end position="184"/>
    </location>
</feature>
<feature type="transmembrane region" description="Helical" evidence="6">
    <location>
        <begin position="363"/>
        <end position="382"/>
    </location>
</feature>
<evidence type="ECO:0000256" key="1">
    <source>
        <dbReference type="ARBA" id="ARBA00004141"/>
    </source>
</evidence>
<feature type="domain" description="Major facilitator superfamily (MFS) profile" evidence="7">
    <location>
        <begin position="10"/>
        <end position="388"/>
    </location>
</feature>
<keyword evidence="5 6" id="KW-0472">Membrane</keyword>
<dbReference type="RefSeq" id="WP_085544743.1">
    <property type="nucleotide sequence ID" value="NZ_FXBB01000017.1"/>
</dbReference>
<accession>A0A1X7JVV3</accession>
<organism evidence="8 9">
    <name type="scientific">Dethiosulfovibrio salsuginis</name>
    <dbReference type="NCBI Taxonomy" id="561720"/>
    <lineage>
        <taxon>Bacteria</taxon>
        <taxon>Thermotogati</taxon>
        <taxon>Synergistota</taxon>
        <taxon>Synergistia</taxon>
        <taxon>Synergistales</taxon>
        <taxon>Dethiosulfovibrionaceae</taxon>
        <taxon>Dethiosulfovibrio</taxon>
    </lineage>
</organism>
<dbReference type="Pfam" id="PF07690">
    <property type="entry name" value="MFS_1"/>
    <property type="match status" value="1"/>
</dbReference>
<dbReference type="InterPro" id="IPR020846">
    <property type="entry name" value="MFS_dom"/>
</dbReference>
<evidence type="ECO:0000256" key="2">
    <source>
        <dbReference type="ARBA" id="ARBA00022448"/>
    </source>
</evidence>
<evidence type="ECO:0000256" key="3">
    <source>
        <dbReference type="ARBA" id="ARBA00022692"/>
    </source>
</evidence>
<comment type="subcellular location">
    <subcellularLocation>
        <location evidence="1">Membrane</location>
        <topology evidence="1">Multi-pass membrane protein</topology>
    </subcellularLocation>
</comment>
<dbReference type="InterPro" id="IPR036259">
    <property type="entry name" value="MFS_trans_sf"/>
</dbReference>
<feature type="transmembrane region" description="Helical" evidence="6">
    <location>
        <begin position="301"/>
        <end position="325"/>
    </location>
</feature>
<dbReference type="SUPFAM" id="SSF103473">
    <property type="entry name" value="MFS general substrate transporter"/>
    <property type="match status" value="1"/>
</dbReference>
<name>A0A1X7JVV3_9BACT</name>
<evidence type="ECO:0000256" key="4">
    <source>
        <dbReference type="ARBA" id="ARBA00022989"/>
    </source>
</evidence>
<dbReference type="PANTHER" id="PTHR23506">
    <property type="entry name" value="GH10249P"/>
    <property type="match status" value="1"/>
</dbReference>
<dbReference type="InterPro" id="IPR011701">
    <property type="entry name" value="MFS"/>
</dbReference>
<feature type="transmembrane region" description="Helical" evidence="6">
    <location>
        <begin position="134"/>
        <end position="152"/>
    </location>
</feature>
<evidence type="ECO:0000313" key="8">
    <source>
        <dbReference type="EMBL" id="SMG32358.1"/>
    </source>
</evidence>
<proteinExistence type="predicted"/>
<dbReference type="GO" id="GO:0022857">
    <property type="term" value="F:transmembrane transporter activity"/>
    <property type="evidence" value="ECO:0007669"/>
    <property type="project" value="InterPro"/>
</dbReference>
<dbReference type="InterPro" id="IPR001958">
    <property type="entry name" value="Tet-R_TetA/multi-R_MdtG-like"/>
</dbReference>
<feature type="transmembrane region" description="Helical" evidence="6">
    <location>
        <begin position="44"/>
        <end position="64"/>
    </location>
</feature>
<dbReference type="Proteomes" id="UP000193355">
    <property type="component" value="Unassembled WGS sequence"/>
</dbReference>
<reference evidence="9" key="1">
    <citation type="submission" date="2017-04" db="EMBL/GenBank/DDBJ databases">
        <authorList>
            <person name="Varghese N."/>
            <person name="Submissions S."/>
        </authorList>
    </citation>
    <scope>NUCLEOTIDE SEQUENCE [LARGE SCALE GENOMIC DNA]</scope>
    <source>
        <strain evidence="9">USBA 82</strain>
    </source>
</reference>
<keyword evidence="4 6" id="KW-1133">Transmembrane helix</keyword>
<dbReference type="GO" id="GO:0016020">
    <property type="term" value="C:membrane"/>
    <property type="evidence" value="ECO:0007669"/>
    <property type="project" value="UniProtKB-SubCell"/>
</dbReference>
<keyword evidence="9" id="KW-1185">Reference proteome</keyword>
<sequence>MVVKVYSGRILGILSFSLFCCMMGVGVISPVLPLYAVKLGASGTLLGLIFSAFSISRMGCTLFSGSLADRINRKRLMMFGLSVYTISSLAYLFVDSAWHMVAIRFFNGMGSAFVVPIAMSIGSDVAEPGEEGHFFGSLQMALFAGIGAGPLISGLLTDWIGTQAPFLVMTAMTLLALMGIALWLPRSIPSSSITEDKGEMSAYRFLLSDKILLRVYAFQFATALGRGAMLMFVPLLATEMGLSFMEIGAVLSAVSISTALCQRTSGDMADRYPKNRLVLVGGVTSAFTMFILPQLGSFPLLLAGGVAFGLGSGMGSPSAASIASIRGKGFGSGRTMGLYNIFFGLGMIAGPLVAGYLRDMNIISSPFVPIGFIVLAMTCLFLKDSEFRSLDGGACGEGLCSRNR</sequence>
<evidence type="ECO:0000256" key="6">
    <source>
        <dbReference type="SAM" id="Phobius"/>
    </source>
</evidence>